<proteinExistence type="predicted"/>
<dbReference type="RefSeq" id="WP_413779489.1">
    <property type="nucleotide sequence ID" value="NZ_JAUOZS010000001.1"/>
</dbReference>
<name>A0ABU3NVV8_9FIRM</name>
<protein>
    <submittedName>
        <fullName evidence="1">Uncharacterized protein</fullName>
    </submittedName>
</protein>
<keyword evidence="2" id="KW-1185">Reference proteome</keyword>
<dbReference type="EMBL" id="JAUOZS010000001">
    <property type="protein sequence ID" value="MDT8900959.1"/>
    <property type="molecule type" value="Genomic_DNA"/>
</dbReference>
<dbReference type="Proteomes" id="UP001254848">
    <property type="component" value="Unassembled WGS sequence"/>
</dbReference>
<sequence length="120" mass="13504">MKTLYVQVDINSYNGKLYDFKTDIADLQKGDVVVVDTINGMLIGKVVGYTDDTKATKWVIDKVDTTAHKARLERDKQLAALRKKLEARRKAVDELTAFRHLASMDSEAAALLTQYEALIQ</sequence>
<accession>A0ABU3NVV8</accession>
<evidence type="ECO:0000313" key="1">
    <source>
        <dbReference type="EMBL" id="MDT8900959.1"/>
    </source>
</evidence>
<gene>
    <name evidence="1" type="ORF">Q4T40_06905</name>
</gene>
<organism evidence="1 2">
    <name type="scientific">Anaeroselena agilis</name>
    <dbReference type="NCBI Taxonomy" id="3063788"/>
    <lineage>
        <taxon>Bacteria</taxon>
        <taxon>Bacillati</taxon>
        <taxon>Bacillota</taxon>
        <taxon>Negativicutes</taxon>
        <taxon>Acetonemataceae</taxon>
        <taxon>Anaeroselena</taxon>
    </lineage>
</organism>
<evidence type="ECO:0000313" key="2">
    <source>
        <dbReference type="Proteomes" id="UP001254848"/>
    </source>
</evidence>
<reference evidence="1 2" key="1">
    <citation type="submission" date="2023-07" db="EMBL/GenBank/DDBJ databases">
        <title>The novel representative of Negativicutes class, Anaeroselena agilis gen. nov. sp. nov.</title>
        <authorList>
            <person name="Prokofeva M.I."/>
            <person name="Elcheninov A.G."/>
            <person name="Klyukina A."/>
            <person name="Kublanov I.V."/>
            <person name="Frolov E.N."/>
            <person name="Podosokorskaya O.A."/>
        </authorList>
    </citation>
    <scope>NUCLEOTIDE SEQUENCE [LARGE SCALE GENOMIC DNA]</scope>
    <source>
        <strain evidence="1 2">4137-cl</strain>
    </source>
</reference>
<comment type="caution">
    <text evidence="1">The sequence shown here is derived from an EMBL/GenBank/DDBJ whole genome shotgun (WGS) entry which is preliminary data.</text>
</comment>